<comment type="caution">
    <text evidence="2">The sequence shown here is derived from an EMBL/GenBank/DDBJ whole genome shotgun (WGS) entry which is preliminary data.</text>
</comment>
<accession>A0AAW2WY08</accession>
<reference evidence="2" key="2">
    <citation type="journal article" date="2024" name="Plant">
        <title>Genomic evolution and insights into agronomic trait innovations of Sesamum species.</title>
        <authorList>
            <person name="Miao H."/>
            <person name="Wang L."/>
            <person name="Qu L."/>
            <person name="Liu H."/>
            <person name="Sun Y."/>
            <person name="Le M."/>
            <person name="Wang Q."/>
            <person name="Wei S."/>
            <person name="Zheng Y."/>
            <person name="Lin W."/>
            <person name="Duan Y."/>
            <person name="Cao H."/>
            <person name="Xiong S."/>
            <person name="Wang X."/>
            <person name="Wei L."/>
            <person name="Li C."/>
            <person name="Ma Q."/>
            <person name="Ju M."/>
            <person name="Zhao R."/>
            <person name="Li G."/>
            <person name="Mu C."/>
            <person name="Tian Q."/>
            <person name="Mei H."/>
            <person name="Zhang T."/>
            <person name="Gao T."/>
            <person name="Zhang H."/>
        </authorList>
    </citation>
    <scope>NUCLEOTIDE SEQUENCE</scope>
    <source>
        <strain evidence="2">KEN1</strain>
    </source>
</reference>
<gene>
    <name evidence="2" type="ORF">Slati_2221700</name>
</gene>
<feature type="region of interest" description="Disordered" evidence="1">
    <location>
        <begin position="181"/>
        <end position="242"/>
    </location>
</feature>
<evidence type="ECO:0000313" key="2">
    <source>
        <dbReference type="EMBL" id="KAL0444990.1"/>
    </source>
</evidence>
<dbReference type="EMBL" id="JACGWN010000007">
    <property type="protein sequence ID" value="KAL0444990.1"/>
    <property type="molecule type" value="Genomic_DNA"/>
</dbReference>
<organism evidence="2">
    <name type="scientific">Sesamum latifolium</name>
    <dbReference type="NCBI Taxonomy" id="2727402"/>
    <lineage>
        <taxon>Eukaryota</taxon>
        <taxon>Viridiplantae</taxon>
        <taxon>Streptophyta</taxon>
        <taxon>Embryophyta</taxon>
        <taxon>Tracheophyta</taxon>
        <taxon>Spermatophyta</taxon>
        <taxon>Magnoliopsida</taxon>
        <taxon>eudicotyledons</taxon>
        <taxon>Gunneridae</taxon>
        <taxon>Pentapetalae</taxon>
        <taxon>asterids</taxon>
        <taxon>lamiids</taxon>
        <taxon>Lamiales</taxon>
        <taxon>Pedaliaceae</taxon>
        <taxon>Sesamum</taxon>
    </lineage>
</organism>
<name>A0AAW2WY08_9LAMI</name>
<dbReference type="PANTHER" id="PTHR33052">
    <property type="entry name" value="DUF4228 DOMAIN PROTEIN-RELATED"/>
    <property type="match status" value="1"/>
</dbReference>
<feature type="compositionally biased region" description="Basic and acidic residues" evidence="1">
    <location>
        <begin position="192"/>
        <end position="205"/>
    </location>
</feature>
<dbReference type="Pfam" id="PF14009">
    <property type="entry name" value="PADRE"/>
    <property type="match status" value="1"/>
</dbReference>
<evidence type="ECO:0000256" key="1">
    <source>
        <dbReference type="SAM" id="MobiDB-lite"/>
    </source>
</evidence>
<sequence length="242" mass="27234">MLINKLFGNRKPKTNPLNTTTADHHHARALAIPSGPVERGSRSRALKIVHAGGHAEYYYMAVPAAMIIEKNPSLILARPDIFRRPWDFVVRPEEILVPGHKYYLVPRRTVKKLRSRMSAIMDPVSSIGSKSLAGNNASHHHQHKDSLSISGILVKPGLKVEKARDRHVKFFGVDTTNNYRNSGSGPVCVPSERGKSSAEKGLKEKIMRRRRTTSSDDHHMDEKKRRGRNENAWEPSFNAINV</sequence>
<reference evidence="2" key="1">
    <citation type="submission" date="2020-06" db="EMBL/GenBank/DDBJ databases">
        <authorList>
            <person name="Li T."/>
            <person name="Hu X."/>
            <person name="Zhang T."/>
            <person name="Song X."/>
            <person name="Zhang H."/>
            <person name="Dai N."/>
            <person name="Sheng W."/>
            <person name="Hou X."/>
            <person name="Wei L."/>
        </authorList>
    </citation>
    <scope>NUCLEOTIDE SEQUENCE</scope>
    <source>
        <strain evidence="2">KEN1</strain>
        <tissue evidence="2">Leaf</tissue>
    </source>
</reference>
<proteinExistence type="predicted"/>
<feature type="compositionally biased region" description="Basic and acidic residues" evidence="1">
    <location>
        <begin position="213"/>
        <end position="231"/>
    </location>
</feature>
<protein>
    <submittedName>
        <fullName evidence="2">Uncharacterized protein</fullName>
    </submittedName>
</protein>
<dbReference type="AlphaFoldDB" id="A0AAW2WY08"/>
<dbReference type="InterPro" id="IPR025322">
    <property type="entry name" value="PADRE_dom"/>
</dbReference>